<gene>
    <name evidence="1" type="ORF">V8G54_032583</name>
</gene>
<keyword evidence="2" id="KW-1185">Reference proteome</keyword>
<sequence length="143" mass="15097">MRNFPSRLLATASISSIKIMAGASLFALANRSLTREAPIPTYNSTNSLAEQLINGTSASPATAFASKVLPVPGRPTKRTPRGGRAPSLTYLSGFRRNSTISSNSSLASSTPAISAKVTVSPCSDDFLPAEVPDLRFRIWPAVC</sequence>
<dbReference type="Proteomes" id="UP001374535">
    <property type="component" value="Chromosome 10"/>
</dbReference>
<dbReference type="EMBL" id="CP144691">
    <property type="protein sequence ID" value="WVY93495.1"/>
    <property type="molecule type" value="Genomic_DNA"/>
</dbReference>
<accession>A0AAQ3MMC7</accession>
<evidence type="ECO:0000313" key="2">
    <source>
        <dbReference type="Proteomes" id="UP001374535"/>
    </source>
</evidence>
<dbReference type="PANTHER" id="PTHR37449">
    <property type="match status" value="1"/>
</dbReference>
<organism evidence="1 2">
    <name type="scientific">Vigna mungo</name>
    <name type="common">Black gram</name>
    <name type="synonym">Phaseolus mungo</name>
    <dbReference type="NCBI Taxonomy" id="3915"/>
    <lineage>
        <taxon>Eukaryota</taxon>
        <taxon>Viridiplantae</taxon>
        <taxon>Streptophyta</taxon>
        <taxon>Embryophyta</taxon>
        <taxon>Tracheophyta</taxon>
        <taxon>Spermatophyta</taxon>
        <taxon>Magnoliopsida</taxon>
        <taxon>eudicotyledons</taxon>
        <taxon>Gunneridae</taxon>
        <taxon>Pentapetalae</taxon>
        <taxon>rosids</taxon>
        <taxon>fabids</taxon>
        <taxon>Fabales</taxon>
        <taxon>Fabaceae</taxon>
        <taxon>Papilionoideae</taxon>
        <taxon>50 kb inversion clade</taxon>
        <taxon>NPAAA clade</taxon>
        <taxon>indigoferoid/millettioid clade</taxon>
        <taxon>Phaseoleae</taxon>
        <taxon>Vigna</taxon>
    </lineage>
</organism>
<name>A0AAQ3MMC7_VIGMU</name>
<proteinExistence type="predicted"/>
<evidence type="ECO:0000313" key="1">
    <source>
        <dbReference type="EMBL" id="WVY93495.1"/>
    </source>
</evidence>
<protein>
    <submittedName>
        <fullName evidence="1">Uncharacterized protein</fullName>
    </submittedName>
</protein>
<reference evidence="1 2" key="1">
    <citation type="journal article" date="2023" name="Life. Sci Alliance">
        <title>Evolutionary insights into 3D genome organization and epigenetic landscape of Vigna mungo.</title>
        <authorList>
            <person name="Junaid A."/>
            <person name="Singh B."/>
            <person name="Bhatia S."/>
        </authorList>
    </citation>
    <scope>NUCLEOTIDE SEQUENCE [LARGE SCALE GENOMIC DNA]</scope>
    <source>
        <strain evidence="1">Urdbean</strain>
    </source>
</reference>
<dbReference type="PANTHER" id="PTHR37449:SF1">
    <property type="entry name" value="OS02G0159950 PROTEIN"/>
    <property type="match status" value="1"/>
</dbReference>
<dbReference type="AlphaFoldDB" id="A0AAQ3MMC7"/>